<dbReference type="Proteomes" id="UP001163156">
    <property type="component" value="Chromosome"/>
</dbReference>
<dbReference type="EMBL" id="CP110226">
    <property type="protein sequence ID" value="UZD22228.1"/>
    <property type="molecule type" value="Genomic_DNA"/>
</dbReference>
<name>A0ABY6MGB4_9BACT</name>
<accession>A0ABY6MGB4</accession>
<keyword evidence="1" id="KW-0472">Membrane</keyword>
<evidence type="ECO:0000313" key="2">
    <source>
        <dbReference type="EMBL" id="UZD22228.1"/>
    </source>
</evidence>
<protein>
    <submittedName>
        <fullName evidence="2">DUF3784 domain-containing protein</fullName>
    </submittedName>
</protein>
<dbReference type="Pfam" id="PF12650">
    <property type="entry name" value="DUF3784"/>
    <property type="match status" value="1"/>
</dbReference>
<organism evidence="2 3">
    <name type="scientific">Algoriphagus halophytocola</name>
    <dbReference type="NCBI Taxonomy" id="2991499"/>
    <lineage>
        <taxon>Bacteria</taxon>
        <taxon>Pseudomonadati</taxon>
        <taxon>Bacteroidota</taxon>
        <taxon>Cytophagia</taxon>
        <taxon>Cytophagales</taxon>
        <taxon>Cyclobacteriaceae</taxon>
        <taxon>Algoriphagus</taxon>
    </lineage>
</organism>
<dbReference type="InterPro" id="IPR017259">
    <property type="entry name" value="UCP037672"/>
</dbReference>
<feature type="transmembrane region" description="Helical" evidence="1">
    <location>
        <begin position="45"/>
        <end position="67"/>
    </location>
</feature>
<proteinExistence type="predicted"/>
<keyword evidence="1" id="KW-1133">Transmembrane helix</keyword>
<sequence length="102" mass="11264">MEALIFGTLYLTIGILVRKFPNLLAGYNSLTQSDRENAKKNGLQFYASLLFSLMGILAFTGYPLSIWLDSPQLIVGIPIMVTIVGMILAIVGLNLLVNNKFR</sequence>
<reference evidence="2" key="1">
    <citation type="submission" date="2022-10" db="EMBL/GenBank/DDBJ databases">
        <title>Algoriphagus sp. a novel bacteria isolate from halophytes salicornia europaea.</title>
        <authorList>
            <person name="Peng Y."/>
            <person name="Jiang L."/>
            <person name="Lee J."/>
        </authorList>
    </citation>
    <scope>NUCLEOTIDE SEQUENCE</scope>
    <source>
        <strain evidence="2">TR-M5</strain>
    </source>
</reference>
<keyword evidence="3" id="KW-1185">Reference proteome</keyword>
<keyword evidence="1" id="KW-0812">Transmembrane</keyword>
<gene>
    <name evidence="2" type="ORF">OM944_16365</name>
</gene>
<feature type="transmembrane region" description="Helical" evidence="1">
    <location>
        <begin position="73"/>
        <end position="97"/>
    </location>
</feature>
<evidence type="ECO:0000256" key="1">
    <source>
        <dbReference type="SAM" id="Phobius"/>
    </source>
</evidence>
<evidence type="ECO:0000313" key="3">
    <source>
        <dbReference type="Proteomes" id="UP001163156"/>
    </source>
</evidence>
<dbReference type="RefSeq" id="WP_264808682.1">
    <property type="nucleotide sequence ID" value="NZ_CP110226.1"/>
</dbReference>